<comment type="PTM">
    <text evidence="3">Phosphorylated by CheA. Phosphorylation of the N-terminal regulatory domain activates the methylesterase activity.</text>
</comment>
<dbReference type="GO" id="GO:0008984">
    <property type="term" value="F:protein-glutamate methylesterase activity"/>
    <property type="evidence" value="ECO:0007669"/>
    <property type="project" value="UniProtKB-UniRule"/>
</dbReference>
<keyword evidence="3" id="KW-0963">Cytoplasm</keyword>
<comment type="domain">
    <text evidence="3">Contains a C-terminal catalytic domain, and an N-terminal region which modulates catalytic activity.</text>
</comment>
<dbReference type="PROSITE" id="PS50110">
    <property type="entry name" value="RESPONSE_REGULATORY"/>
    <property type="match status" value="1"/>
</dbReference>
<dbReference type="CDD" id="cd17541">
    <property type="entry name" value="REC_CheB-like"/>
    <property type="match status" value="1"/>
</dbReference>
<dbReference type="InterPro" id="IPR008248">
    <property type="entry name" value="CheB-like"/>
</dbReference>
<proteinExistence type="inferred from homology"/>
<dbReference type="PIRSF" id="PIRSF000876">
    <property type="entry name" value="RR_chemtxs_CheB"/>
    <property type="match status" value="1"/>
</dbReference>
<evidence type="ECO:0000259" key="7">
    <source>
        <dbReference type="PROSITE" id="PS50122"/>
    </source>
</evidence>
<dbReference type="PROSITE" id="PS50122">
    <property type="entry name" value="CHEB"/>
    <property type="match status" value="1"/>
</dbReference>
<feature type="active site" evidence="3 4">
    <location>
        <position position="195"/>
    </location>
</feature>
<comment type="catalytic activity">
    <reaction evidence="2 3">
        <text>[protein]-L-glutamate 5-O-methyl ester + H2O = L-glutamyl-[protein] + methanol + H(+)</text>
        <dbReference type="Rhea" id="RHEA:23236"/>
        <dbReference type="Rhea" id="RHEA-COMP:10208"/>
        <dbReference type="Rhea" id="RHEA-COMP:10311"/>
        <dbReference type="ChEBI" id="CHEBI:15377"/>
        <dbReference type="ChEBI" id="CHEBI:15378"/>
        <dbReference type="ChEBI" id="CHEBI:17790"/>
        <dbReference type="ChEBI" id="CHEBI:29973"/>
        <dbReference type="ChEBI" id="CHEBI:82795"/>
        <dbReference type="EC" id="3.1.1.61"/>
    </reaction>
</comment>
<keyword evidence="9" id="KW-1185">Reference proteome</keyword>
<feature type="modified residue" description="4-aspartylphosphate" evidence="3 5">
    <location>
        <position position="56"/>
    </location>
</feature>
<dbReference type="HAMAP" id="MF_00099">
    <property type="entry name" value="CheB_chemtxs"/>
    <property type="match status" value="1"/>
</dbReference>
<dbReference type="EC" id="3.1.1.61" evidence="3"/>
<dbReference type="InterPro" id="IPR000673">
    <property type="entry name" value="Sig_transdc_resp-reg_Me-estase"/>
</dbReference>
<evidence type="ECO:0000256" key="4">
    <source>
        <dbReference type="PROSITE-ProRule" id="PRU00050"/>
    </source>
</evidence>
<organism evidence="8 9">
    <name type="scientific">Lentibacillus populi</name>
    <dbReference type="NCBI Taxonomy" id="1827502"/>
    <lineage>
        <taxon>Bacteria</taxon>
        <taxon>Bacillati</taxon>
        <taxon>Bacillota</taxon>
        <taxon>Bacilli</taxon>
        <taxon>Bacillales</taxon>
        <taxon>Bacillaceae</taxon>
        <taxon>Lentibacillus</taxon>
    </lineage>
</organism>
<dbReference type="NCBIfam" id="NF001965">
    <property type="entry name" value="PRK00742.1"/>
    <property type="match status" value="1"/>
</dbReference>
<evidence type="ECO:0000256" key="3">
    <source>
        <dbReference type="HAMAP-Rule" id="MF_00099"/>
    </source>
</evidence>
<dbReference type="CDD" id="cd16432">
    <property type="entry name" value="CheB_Rec"/>
    <property type="match status" value="1"/>
</dbReference>
<dbReference type="Pfam" id="PF01339">
    <property type="entry name" value="CheB_methylest"/>
    <property type="match status" value="1"/>
</dbReference>
<protein>
    <recommendedName>
        <fullName evidence="3">Protein-glutamate methylesterase/protein-glutamine glutaminase</fullName>
        <ecNumber evidence="3">3.1.1.61</ecNumber>
        <ecNumber evidence="3">3.5.1.44</ecNumber>
    </recommendedName>
</protein>
<dbReference type="InterPro" id="IPR001789">
    <property type="entry name" value="Sig_transdc_resp-reg_receiver"/>
</dbReference>
<evidence type="ECO:0000256" key="5">
    <source>
        <dbReference type="PROSITE-ProRule" id="PRU00169"/>
    </source>
</evidence>
<dbReference type="AlphaFoldDB" id="A0A9W5TUQ8"/>
<dbReference type="NCBIfam" id="NF009206">
    <property type="entry name" value="PRK12555.1"/>
    <property type="match status" value="1"/>
</dbReference>
<evidence type="ECO:0000313" key="8">
    <source>
        <dbReference type="EMBL" id="GGB30451.1"/>
    </source>
</evidence>
<evidence type="ECO:0000256" key="2">
    <source>
        <dbReference type="ARBA" id="ARBA00048267"/>
    </source>
</evidence>
<keyword evidence="3 4" id="KW-0145">Chemotaxis</keyword>
<gene>
    <name evidence="3 8" type="primary">cheB</name>
    <name evidence="8" type="ORF">GCM10011409_04720</name>
</gene>
<comment type="caution">
    <text evidence="8">The sequence shown here is derived from an EMBL/GenBank/DDBJ whole genome shotgun (WGS) entry which is preliminary data.</text>
</comment>
<dbReference type="GO" id="GO:0000156">
    <property type="term" value="F:phosphorelay response regulator activity"/>
    <property type="evidence" value="ECO:0007669"/>
    <property type="project" value="InterPro"/>
</dbReference>
<dbReference type="EMBL" id="BMJD01000002">
    <property type="protein sequence ID" value="GGB30451.1"/>
    <property type="molecule type" value="Genomic_DNA"/>
</dbReference>
<comment type="function">
    <text evidence="3">Involved in chemotaxis. Part of a chemotaxis signal transduction system that modulates chemotaxis in response to various stimuli. Catalyzes the demethylation of specific methylglutamate residues introduced into the chemoreceptors (methyl-accepting chemotaxis proteins or MCP) by CheR. Also mediates the irreversible deamidation of specific glutamine residues to glutamic acid.</text>
</comment>
<sequence length="354" mass="38478">MKPIRVLVIDDSAFMRRMISDIIGSDDRLELVGTARNGNDGIKKIKHLSPDVVTLDVEMPIMDGITTLQKIMEERPLPVVMVSSVTAAGTDKTIQAISNGAVDFITKPSGAISLDITRIKREIIRKVVTAAHAVLPKRESKTQHPIRAQQIEKPLRPHAKTVVAIGSSTGGPKALQQILTELPADFPAPILIVQHMPAGFTKSLATRLNALAGIHVREAVHGEIIQPETAYIAPGNFHMKIRKAGTALAIELTQENELFGHRPAVDVLFESLALQDNVNKIAVVLTGMGHDGSQGIIQLKQRDKNTIVIAEAEESSIVYGMPKSAVKTNCVNYIRHLHKIGDTIAQFAESLRGK</sequence>
<feature type="active site" evidence="3 4">
    <location>
        <position position="291"/>
    </location>
</feature>
<dbReference type="GO" id="GO:0006935">
    <property type="term" value="P:chemotaxis"/>
    <property type="evidence" value="ECO:0007669"/>
    <property type="project" value="UniProtKB-UniRule"/>
</dbReference>
<dbReference type="Gene3D" id="3.40.50.2300">
    <property type="match status" value="1"/>
</dbReference>
<name>A0A9W5TUQ8_9BACI</name>
<feature type="active site" evidence="3 4">
    <location>
        <position position="168"/>
    </location>
</feature>
<dbReference type="PANTHER" id="PTHR42872:SF3">
    <property type="entry name" value="PROTEIN-GLUTAMATE METHYLESTERASE_PROTEIN-GLUTAMINE GLUTAMINASE 1"/>
    <property type="match status" value="1"/>
</dbReference>
<dbReference type="Proteomes" id="UP000621492">
    <property type="component" value="Unassembled WGS sequence"/>
</dbReference>
<dbReference type="RefSeq" id="WP_102415265.1">
    <property type="nucleotide sequence ID" value="NZ_BMJD01000002.1"/>
</dbReference>
<dbReference type="GO" id="GO:0050568">
    <property type="term" value="F:protein-glutamine glutaminase activity"/>
    <property type="evidence" value="ECO:0007669"/>
    <property type="project" value="UniProtKB-UniRule"/>
</dbReference>
<dbReference type="PANTHER" id="PTHR42872">
    <property type="entry name" value="PROTEIN-GLUTAMATE METHYLESTERASE/PROTEIN-GLUTAMINE GLUTAMINASE"/>
    <property type="match status" value="1"/>
</dbReference>
<dbReference type="InterPro" id="IPR035909">
    <property type="entry name" value="CheB_C"/>
</dbReference>
<evidence type="ECO:0000256" key="1">
    <source>
        <dbReference type="ARBA" id="ARBA00022801"/>
    </source>
</evidence>
<evidence type="ECO:0000259" key="6">
    <source>
        <dbReference type="PROSITE" id="PS50110"/>
    </source>
</evidence>
<comment type="similarity">
    <text evidence="3">Belongs to the CheB family.</text>
</comment>
<dbReference type="GO" id="GO:0005737">
    <property type="term" value="C:cytoplasm"/>
    <property type="evidence" value="ECO:0007669"/>
    <property type="project" value="UniProtKB-SubCell"/>
</dbReference>
<dbReference type="SUPFAM" id="SSF52738">
    <property type="entry name" value="Methylesterase CheB, C-terminal domain"/>
    <property type="match status" value="1"/>
</dbReference>
<dbReference type="InterPro" id="IPR011006">
    <property type="entry name" value="CheY-like_superfamily"/>
</dbReference>
<dbReference type="SMART" id="SM00448">
    <property type="entry name" value="REC"/>
    <property type="match status" value="1"/>
</dbReference>
<evidence type="ECO:0000313" key="9">
    <source>
        <dbReference type="Proteomes" id="UP000621492"/>
    </source>
</evidence>
<accession>A0A9W5TUQ8</accession>
<dbReference type="Pfam" id="PF00072">
    <property type="entry name" value="Response_reg"/>
    <property type="match status" value="1"/>
</dbReference>
<dbReference type="SUPFAM" id="SSF52172">
    <property type="entry name" value="CheY-like"/>
    <property type="match status" value="1"/>
</dbReference>
<dbReference type="Gene3D" id="3.40.50.180">
    <property type="entry name" value="Methylesterase CheB, C-terminal domain"/>
    <property type="match status" value="1"/>
</dbReference>
<reference evidence="8" key="1">
    <citation type="journal article" date="2014" name="Int. J. Syst. Evol. Microbiol.">
        <title>Complete genome sequence of Corynebacterium casei LMG S-19264T (=DSM 44701T), isolated from a smear-ripened cheese.</title>
        <authorList>
            <consortium name="US DOE Joint Genome Institute (JGI-PGF)"/>
            <person name="Walter F."/>
            <person name="Albersmeier A."/>
            <person name="Kalinowski J."/>
            <person name="Ruckert C."/>
        </authorList>
    </citation>
    <scope>NUCLEOTIDE SEQUENCE</scope>
    <source>
        <strain evidence="8">CGMCC 1.15454</strain>
    </source>
</reference>
<comment type="subcellular location">
    <subcellularLocation>
        <location evidence="3">Cytoplasm</location>
    </subcellularLocation>
</comment>
<comment type="catalytic activity">
    <reaction evidence="3">
        <text>L-glutaminyl-[protein] + H2O = L-glutamyl-[protein] + NH4(+)</text>
        <dbReference type="Rhea" id="RHEA:16441"/>
        <dbReference type="Rhea" id="RHEA-COMP:10207"/>
        <dbReference type="Rhea" id="RHEA-COMP:10208"/>
        <dbReference type="ChEBI" id="CHEBI:15377"/>
        <dbReference type="ChEBI" id="CHEBI:28938"/>
        <dbReference type="ChEBI" id="CHEBI:29973"/>
        <dbReference type="ChEBI" id="CHEBI:30011"/>
        <dbReference type="EC" id="3.5.1.44"/>
    </reaction>
</comment>
<dbReference type="EC" id="3.5.1.44" evidence="3"/>
<keyword evidence="3 5" id="KW-0597">Phosphoprotein</keyword>
<reference evidence="8" key="2">
    <citation type="submission" date="2020-09" db="EMBL/GenBank/DDBJ databases">
        <authorList>
            <person name="Sun Q."/>
            <person name="Zhou Y."/>
        </authorList>
    </citation>
    <scope>NUCLEOTIDE SEQUENCE</scope>
    <source>
        <strain evidence="8">CGMCC 1.15454</strain>
    </source>
</reference>
<keyword evidence="1 3" id="KW-0378">Hydrolase</keyword>
<feature type="domain" description="Response regulatory" evidence="6">
    <location>
        <begin position="5"/>
        <end position="122"/>
    </location>
</feature>
<feature type="domain" description="CheB-type methylesterase" evidence="7">
    <location>
        <begin position="157"/>
        <end position="351"/>
    </location>
</feature>